<dbReference type="EMBL" id="JAGSHT010000010">
    <property type="protein sequence ID" value="MBZ2196552.1"/>
    <property type="molecule type" value="Genomic_DNA"/>
</dbReference>
<sequence>MNIDELPTAELASPGPLRESLVAAVLAGTKTATSSLRVSYAVAGEAVPAVGAHRALVDSSGERVAILETTEVRVVRLADVDDDFARAEGEGFTSRAHWRDAHADFWDSPEARAELPAGFVVDDEALVVQEYFRVLGLLSLGQLSDRDGRSPLHSLLGRRRTSRRFGADPVRVAHLGRLLLAAQGPVGAGRRSVPSAHARYPLSLTVVAGNVDELPSGVYRYQPDTDSLTLRVAGDHRWAFADATLVDRDWVAGAAAIVVIGADLDASARHFADQSPAGDRGARYVWLEAGHVSQDLYLQATEDGLGAALVAGVDDDRLHAAADGVLPGGHRPLVLFTVGSMMAPDR</sequence>
<dbReference type="PANTHER" id="PTHR39203">
    <property type="entry name" value="CYTOPLASMIC PROTEIN-RELATED"/>
    <property type="match status" value="1"/>
</dbReference>
<comment type="caution">
    <text evidence="2">The sequence shown here is derived from an EMBL/GenBank/DDBJ whole genome shotgun (WGS) entry which is preliminary data.</text>
</comment>
<organism evidence="2 3">
    <name type="scientific">Occultella gossypii</name>
    <dbReference type="NCBI Taxonomy" id="2800820"/>
    <lineage>
        <taxon>Bacteria</taxon>
        <taxon>Bacillati</taxon>
        <taxon>Actinomycetota</taxon>
        <taxon>Actinomycetes</taxon>
        <taxon>Micrococcales</taxon>
        <taxon>Ruaniaceae</taxon>
        <taxon>Occultella</taxon>
    </lineage>
</organism>
<name>A0ABS7S8C3_9MICO</name>
<dbReference type="SUPFAM" id="SSF55469">
    <property type="entry name" value="FMN-dependent nitroreductase-like"/>
    <property type="match status" value="1"/>
</dbReference>
<dbReference type="InterPro" id="IPR007374">
    <property type="entry name" value="ASCH_domain"/>
</dbReference>
<proteinExistence type="predicted"/>
<dbReference type="InterPro" id="IPR015947">
    <property type="entry name" value="PUA-like_sf"/>
</dbReference>
<dbReference type="InterPro" id="IPR009326">
    <property type="entry name" value="DUF984"/>
</dbReference>
<evidence type="ECO:0000313" key="2">
    <source>
        <dbReference type="EMBL" id="MBZ2196552.1"/>
    </source>
</evidence>
<dbReference type="RefSeq" id="WP_223405515.1">
    <property type="nucleotide sequence ID" value="NZ_JAGSHT010000010.1"/>
</dbReference>
<dbReference type="InterPro" id="IPR000415">
    <property type="entry name" value="Nitroreductase-like"/>
</dbReference>
<dbReference type="PANTHER" id="PTHR39203:SF1">
    <property type="entry name" value="CYTOPLASMIC PROTEIN"/>
    <property type="match status" value="1"/>
</dbReference>
<evidence type="ECO:0000259" key="1">
    <source>
        <dbReference type="SMART" id="SM01022"/>
    </source>
</evidence>
<dbReference type="SMART" id="SM01022">
    <property type="entry name" value="ASCH"/>
    <property type="match status" value="1"/>
</dbReference>
<dbReference type="Pfam" id="PF04266">
    <property type="entry name" value="ASCH"/>
    <property type="match status" value="1"/>
</dbReference>
<reference evidence="2 3" key="1">
    <citation type="submission" date="2021-04" db="EMBL/GenBank/DDBJ databases">
        <title>Ruania sp. nov., isolated from sandy soil of mangrove forest.</title>
        <authorList>
            <person name="Ge X."/>
            <person name="Huang R."/>
            <person name="Liu W."/>
        </authorList>
    </citation>
    <scope>NUCLEOTIDE SEQUENCE [LARGE SCALE GENOMIC DNA]</scope>
    <source>
        <strain evidence="2 3">N2-46</strain>
    </source>
</reference>
<dbReference type="Gene3D" id="3.40.109.10">
    <property type="entry name" value="NADH Oxidase"/>
    <property type="match status" value="1"/>
</dbReference>
<gene>
    <name evidence="2" type="ORF">KCQ71_10335</name>
</gene>
<dbReference type="CDD" id="cd02142">
    <property type="entry name" value="McbC_SagB-like_oxidoreductase"/>
    <property type="match status" value="1"/>
</dbReference>
<accession>A0ABS7S8C3</accession>
<feature type="domain" description="ASCH" evidence="1">
    <location>
        <begin position="17"/>
        <end position="136"/>
    </location>
</feature>
<protein>
    <submittedName>
        <fullName evidence="2">Nitroreductase family protein</fullName>
    </submittedName>
</protein>
<dbReference type="InterPro" id="IPR029479">
    <property type="entry name" value="Nitroreductase"/>
</dbReference>
<dbReference type="Gene3D" id="3.10.400.10">
    <property type="entry name" value="Sulfate adenylyltransferase"/>
    <property type="match status" value="1"/>
</dbReference>
<evidence type="ECO:0000313" key="3">
    <source>
        <dbReference type="Proteomes" id="UP000826651"/>
    </source>
</evidence>
<dbReference type="Pfam" id="PF00881">
    <property type="entry name" value="Nitroreductase"/>
    <property type="match status" value="1"/>
</dbReference>
<dbReference type="SUPFAM" id="SSF88697">
    <property type="entry name" value="PUA domain-like"/>
    <property type="match status" value="1"/>
</dbReference>
<keyword evidence="3" id="KW-1185">Reference proteome</keyword>
<dbReference type="Proteomes" id="UP000826651">
    <property type="component" value="Unassembled WGS sequence"/>
</dbReference>